<dbReference type="GO" id="GO:0005576">
    <property type="term" value="C:extracellular region"/>
    <property type="evidence" value="ECO:0007669"/>
    <property type="project" value="UniProtKB-SubCell"/>
</dbReference>
<organism evidence="9 10">
    <name type="scientific">Prosthecobacter vanneervenii</name>
    <dbReference type="NCBI Taxonomy" id="48466"/>
    <lineage>
        <taxon>Bacteria</taxon>
        <taxon>Pseudomonadati</taxon>
        <taxon>Verrucomicrobiota</taxon>
        <taxon>Verrucomicrobiia</taxon>
        <taxon>Verrucomicrobiales</taxon>
        <taxon>Verrucomicrobiaceae</taxon>
        <taxon>Prosthecobacter</taxon>
    </lineage>
</organism>
<sequence>MKLHSLIALCLVSALHATDPSWLSTGEFHWLSTPALIGPATDETDPDVALKDPSMVFHEGKWHLFATHRRASGKVDMQYLSFTDWKDAGKATRHTLDFHDQYHCAPQVFFYTPHQKWYLIYQLVDERRGPKMAPYFSTTATLDDPASWTKPKPMIDALPEGGDKIKWIDFWVICDATKAHLFYTSDDGHFWRRETSKASFPLGWSKPELLLKDTKEELFEASHTYKLKDHDQYLTIIEALGPGHRYYKAWLADKLEGPWKPLAATRDHPFASTANVTQKEPWTTSISHGELIRSSNDETLEVDPAHLRFVFQGVDAEGYKAKKYGSIPWRIGILDLQTSH</sequence>
<evidence type="ECO:0000256" key="4">
    <source>
        <dbReference type="ARBA" id="ARBA00022525"/>
    </source>
</evidence>
<dbReference type="InterPro" id="IPR005193">
    <property type="entry name" value="GH62_arabinosidase"/>
</dbReference>
<evidence type="ECO:0000313" key="9">
    <source>
        <dbReference type="EMBL" id="MBB5032842.1"/>
    </source>
</evidence>
<dbReference type="EMBL" id="JACHIG010000004">
    <property type="protein sequence ID" value="MBB5032842.1"/>
    <property type="molecule type" value="Genomic_DNA"/>
</dbReference>
<evidence type="ECO:0000256" key="5">
    <source>
        <dbReference type="ARBA" id="ARBA00022729"/>
    </source>
</evidence>
<evidence type="ECO:0000313" key="10">
    <source>
        <dbReference type="Proteomes" id="UP000590740"/>
    </source>
</evidence>
<feature type="signal peptide" evidence="8">
    <location>
        <begin position="1"/>
        <end position="17"/>
    </location>
</feature>
<evidence type="ECO:0000256" key="2">
    <source>
        <dbReference type="ARBA" id="ARBA00004613"/>
    </source>
</evidence>
<name>A0A7W7YAW4_9BACT</name>
<dbReference type="PANTHER" id="PTHR40631:SF2">
    <property type="entry name" value="ALPHA-L-ARABINOFURANOSIDASE"/>
    <property type="match status" value="1"/>
</dbReference>
<gene>
    <name evidence="9" type="ORF">HNQ65_002424</name>
</gene>
<evidence type="ECO:0000256" key="7">
    <source>
        <dbReference type="ARBA" id="ARBA00023295"/>
    </source>
</evidence>
<evidence type="ECO:0000256" key="8">
    <source>
        <dbReference type="SAM" id="SignalP"/>
    </source>
</evidence>
<dbReference type="InterPro" id="IPR023296">
    <property type="entry name" value="Glyco_hydro_beta-prop_sf"/>
</dbReference>
<dbReference type="AlphaFoldDB" id="A0A7W7YAW4"/>
<protein>
    <recommendedName>
        <fullName evidence="3">non-reducing end alpha-L-arabinofuranosidase</fullName>
        <ecNumber evidence="3">3.2.1.55</ecNumber>
    </recommendedName>
</protein>
<keyword evidence="10" id="KW-1185">Reference proteome</keyword>
<proteinExistence type="predicted"/>
<dbReference type="Proteomes" id="UP000590740">
    <property type="component" value="Unassembled WGS sequence"/>
</dbReference>
<dbReference type="EC" id="3.2.1.55" evidence="3"/>
<dbReference type="SUPFAM" id="SSF75005">
    <property type="entry name" value="Arabinanase/levansucrase/invertase"/>
    <property type="match status" value="1"/>
</dbReference>
<comment type="subcellular location">
    <subcellularLocation>
        <location evidence="2">Secreted</location>
    </subcellularLocation>
</comment>
<evidence type="ECO:0000256" key="3">
    <source>
        <dbReference type="ARBA" id="ARBA00012670"/>
    </source>
</evidence>
<keyword evidence="5 8" id="KW-0732">Signal</keyword>
<evidence type="ECO:0000256" key="1">
    <source>
        <dbReference type="ARBA" id="ARBA00001462"/>
    </source>
</evidence>
<dbReference type="GO" id="GO:0046373">
    <property type="term" value="P:L-arabinose metabolic process"/>
    <property type="evidence" value="ECO:0007669"/>
    <property type="project" value="InterPro"/>
</dbReference>
<reference evidence="9 10" key="1">
    <citation type="submission" date="2020-08" db="EMBL/GenBank/DDBJ databases">
        <title>Genomic Encyclopedia of Type Strains, Phase IV (KMG-IV): sequencing the most valuable type-strain genomes for metagenomic binning, comparative biology and taxonomic classification.</title>
        <authorList>
            <person name="Goeker M."/>
        </authorList>
    </citation>
    <scope>NUCLEOTIDE SEQUENCE [LARGE SCALE GENOMIC DNA]</scope>
    <source>
        <strain evidence="9 10">DSM 12252</strain>
    </source>
</reference>
<dbReference type="Pfam" id="PF03664">
    <property type="entry name" value="Glyco_hydro_62"/>
    <property type="match status" value="1"/>
</dbReference>
<dbReference type="Gene3D" id="2.115.10.20">
    <property type="entry name" value="Glycosyl hydrolase domain, family 43"/>
    <property type="match status" value="1"/>
</dbReference>
<comment type="caution">
    <text evidence="9">The sequence shown here is derived from an EMBL/GenBank/DDBJ whole genome shotgun (WGS) entry which is preliminary data.</text>
</comment>
<keyword evidence="7" id="KW-0326">Glycosidase</keyword>
<accession>A0A7W7YAW4</accession>
<dbReference type="PANTHER" id="PTHR40631">
    <property type="entry name" value="ALPHA-L-ARABINOFURANOSIDASE AXHA-2-RELATED"/>
    <property type="match status" value="1"/>
</dbReference>
<dbReference type="GO" id="GO:0046556">
    <property type="term" value="F:alpha-L-arabinofuranosidase activity"/>
    <property type="evidence" value="ECO:0007669"/>
    <property type="project" value="UniProtKB-EC"/>
</dbReference>
<comment type="catalytic activity">
    <reaction evidence="1">
        <text>Hydrolysis of terminal non-reducing alpha-L-arabinofuranoside residues in alpha-L-arabinosides.</text>
        <dbReference type="EC" id="3.2.1.55"/>
    </reaction>
</comment>
<evidence type="ECO:0000256" key="6">
    <source>
        <dbReference type="ARBA" id="ARBA00022801"/>
    </source>
</evidence>
<keyword evidence="6" id="KW-0378">Hydrolase</keyword>
<feature type="chain" id="PRO_5030635202" description="non-reducing end alpha-L-arabinofuranosidase" evidence="8">
    <location>
        <begin position="18"/>
        <end position="340"/>
    </location>
</feature>
<dbReference type="CDD" id="cd08987">
    <property type="entry name" value="GH62"/>
    <property type="match status" value="1"/>
</dbReference>
<dbReference type="RefSeq" id="WP_184339752.1">
    <property type="nucleotide sequence ID" value="NZ_JACHIG010000004.1"/>
</dbReference>
<keyword evidence="4" id="KW-0964">Secreted</keyword>